<protein>
    <submittedName>
        <fullName evidence="2">Uncharacterized protein</fullName>
    </submittedName>
</protein>
<accession>A0A7C9D2Q9</accession>
<evidence type="ECO:0000256" key="1">
    <source>
        <dbReference type="SAM" id="Phobius"/>
    </source>
</evidence>
<proteinExistence type="predicted"/>
<reference evidence="2" key="2">
    <citation type="submission" date="2020-07" db="EMBL/GenBank/DDBJ databases">
        <authorList>
            <person name="Vera ALvarez R."/>
            <person name="Arias-Moreno D.M."/>
            <person name="Jimenez-Jacinto V."/>
            <person name="Jimenez-Bremont J.F."/>
            <person name="Swaminathan K."/>
            <person name="Moose S.P."/>
            <person name="Guerrero-Gonzalez M.L."/>
            <person name="Marino-Ramirez L."/>
            <person name="Landsman D."/>
            <person name="Rodriguez-Kessler M."/>
            <person name="Delgado-Sanchez P."/>
        </authorList>
    </citation>
    <scope>NUCLEOTIDE SEQUENCE</scope>
    <source>
        <tissue evidence="2">Cladode</tissue>
    </source>
</reference>
<evidence type="ECO:0000313" key="2">
    <source>
        <dbReference type="EMBL" id="MBA4627189.1"/>
    </source>
</evidence>
<feature type="transmembrane region" description="Helical" evidence="1">
    <location>
        <begin position="69"/>
        <end position="89"/>
    </location>
</feature>
<feature type="transmembrane region" description="Helical" evidence="1">
    <location>
        <begin position="24"/>
        <end position="48"/>
    </location>
</feature>
<dbReference type="EMBL" id="GISG01060687">
    <property type="protein sequence ID" value="MBA4627189.1"/>
    <property type="molecule type" value="Transcribed_RNA"/>
</dbReference>
<keyword evidence="1" id="KW-0812">Transmembrane</keyword>
<keyword evidence="1" id="KW-1133">Transmembrane helix</keyword>
<dbReference type="AlphaFoldDB" id="A0A7C9D2Q9"/>
<name>A0A7C9D2Q9_OPUST</name>
<keyword evidence="1" id="KW-0472">Membrane</keyword>
<sequence length="120" mass="13145">MSSSSLEVAFESFAASLLLFPESALSLLLLLWLLFDLCSLMIVSMVSRTRSPYLLTLALPMPLISSNSSFVRGTLVLMSFNVAFPNMWYARTPSPPSLMSVVLSNLRAVNNLAESSMSCE</sequence>
<reference evidence="2" key="1">
    <citation type="journal article" date="2013" name="J. Plant Res.">
        <title>Effect of fungi and light on seed germination of three Opuntia species from semiarid lands of central Mexico.</title>
        <authorList>
            <person name="Delgado-Sanchez P."/>
            <person name="Jimenez-Bremont J.F."/>
            <person name="Guerrero-Gonzalez Mde L."/>
            <person name="Flores J."/>
        </authorList>
    </citation>
    <scope>NUCLEOTIDE SEQUENCE</scope>
    <source>
        <tissue evidence="2">Cladode</tissue>
    </source>
</reference>
<organism evidence="2">
    <name type="scientific">Opuntia streptacantha</name>
    <name type="common">Prickly pear cactus</name>
    <name type="synonym">Opuntia cardona</name>
    <dbReference type="NCBI Taxonomy" id="393608"/>
    <lineage>
        <taxon>Eukaryota</taxon>
        <taxon>Viridiplantae</taxon>
        <taxon>Streptophyta</taxon>
        <taxon>Embryophyta</taxon>
        <taxon>Tracheophyta</taxon>
        <taxon>Spermatophyta</taxon>
        <taxon>Magnoliopsida</taxon>
        <taxon>eudicotyledons</taxon>
        <taxon>Gunneridae</taxon>
        <taxon>Pentapetalae</taxon>
        <taxon>Caryophyllales</taxon>
        <taxon>Cactineae</taxon>
        <taxon>Cactaceae</taxon>
        <taxon>Opuntioideae</taxon>
        <taxon>Opuntia</taxon>
    </lineage>
</organism>